<evidence type="ECO:0000259" key="2">
    <source>
        <dbReference type="Pfam" id="PF10469"/>
    </source>
</evidence>
<dbReference type="InterPro" id="IPR052641">
    <property type="entry name" value="AKAP7_isoform_gamma"/>
</dbReference>
<dbReference type="GO" id="GO:0034237">
    <property type="term" value="F:protein kinase A regulatory subunit binding"/>
    <property type="evidence" value="ECO:0007669"/>
    <property type="project" value="TreeGrafter"/>
</dbReference>
<feature type="region of interest" description="Disordered" evidence="1">
    <location>
        <begin position="125"/>
        <end position="150"/>
    </location>
</feature>
<comment type="caution">
    <text evidence="3">The sequence shown here is derived from an EMBL/GenBank/DDBJ whole genome shotgun (WGS) entry which is preliminary data.</text>
</comment>
<protein>
    <recommendedName>
        <fullName evidence="2">A-kinase anchor protein 7-like phosphoesterase domain-containing protein</fullName>
    </recommendedName>
</protein>
<dbReference type="InterPro" id="IPR009097">
    <property type="entry name" value="Cyclic_Pdiesterase"/>
</dbReference>
<dbReference type="GO" id="GO:0005829">
    <property type="term" value="C:cytosol"/>
    <property type="evidence" value="ECO:0007669"/>
    <property type="project" value="TreeGrafter"/>
</dbReference>
<dbReference type="InterPro" id="IPR019510">
    <property type="entry name" value="AKAP7-like_phosphoesterase"/>
</dbReference>
<feature type="region of interest" description="Disordered" evidence="1">
    <location>
        <begin position="723"/>
        <end position="769"/>
    </location>
</feature>
<reference evidence="3 4" key="1">
    <citation type="journal article" date="2018" name="G3 (Bethesda)">
        <title>A High-Quality Reference Genome for the Invasive Mosquitofish Gambusia affinis Using a Chicago Library.</title>
        <authorList>
            <person name="Hoffberg S.L."/>
            <person name="Troendle N.J."/>
            <person name="Glenn T.C."/>
            <person name="Mahmud O."/>
            <person name="Louha S."/>
            <person name="Chalopin D."/>
            <person name="Bennetzen J.L."/>
            <person name="Mauricio R."/>
        </authorList>
    </citation>
    <scope>NUCLEOTIDE SEQUENCE [LARGE SCALE GENOMIC DNA]</scope>
    <source>
        <strain evidence="3">NE01/NJP1002.9</strain>
        <tissue evidence="3">Muscle</tissue>
    </source>
</reference>
<evidence type="ECO:0000313" key="3">
    <source>
        <dbReference type="EMBL" id="PWA27857.1"/>
    </source>
</evidence>
<dbReference type="PANTHER" id="PTHR15934:SF6">
    <property type="entry name" value="A-KINASE ANCHOR PROTEIN 7 ISOFORM GAMMA"/>
    <property type="match status" value="1"/>
</dbReference>
<dbReference type="AlphaFoldDB" id="A0A315VX71"/>
<accession>A0A315VX71</accession>
<sequence length="950" mass="105856">MAVLLRKVRRTNAAAASVLEQADFCTDSEIRSLTRGDLHELFPGPEKLKLRRIIFRIIKKHKPINVLLKELEGFILPYSLRDSLSCSGVLVDYLHTLKDMKDQLNNVQSVIEAHINLLEDISKAQPRQEQDSDLLSSTGTKAPSLSPEPYITPENGHSYAAQVMYQMVVGGKTFDAHLQLMAEVQAQMQCQVQLISCSQDGQVLIVFCPITSRTGADVDGAMRNVTGRGPVILVLMHHTLNIRHTATRKMWSDYSNIVLHVNIFYHKKVHGLLKCQENNAAVIQIQNKLLEYCTPTSKWAVTGGYNSPDIDSCSHLDGEGSEFGFRLFNSDSSSSTSSSNSDTKRADFCTDSEIQSLTREDLHELFPGSDKLKLRRKIFEIINKQKPIEKLLNDLRGFLPDDSIKDALSNNGVLVDYFHLLKDMKAQLNNVQSFLEAHISLLEDIKAQPQQKHDTVTVNYNMVVSGQTFDAHCQILSQVKSSGQQLNLVESQSIEDCHIVLVFCPIVSRTGTDVEAAMKKVTGTKPAILVLMHHAYEPKHVATMGTWDYNPKIAQHFSVFYHERANGLISCKENNDAISGIQQELLKHGITVQSCVCLPAVSVMQPASISYEGQGNAVAPGGEDDEEEGCTGGAETLVQLGSGMQQDKISLTSQVDAISLEVHGSTADAETSTGLIPAVSSEKKSKRKMRRERIKLMKRKLKSAEVSANLMSELPFALTSPTTWKELGFPTPETSEKKRKRKRGDMGGRMDSEEDGDQKKKKKESQRPNYFVSIPITNTQIKSLVKEVQEAVLQQEPRLAKAMIPVPTLHITLLVTHLASEEHVELAAAVLAQAEPSVAELLRGRDLVLPFSGIRHFRKEVVFVGLDGGEHRHTLDSLAELVRRRFEEQGLLQGDCRDFEPHLTIMKLSRAFFGNQTVERLDLCSMLKKKQQDGYYHTETSLQLALVCES</sequence>
<proteinExistence type="predicted"/>
<gene>
    <name evidence="3" type="ORF">CCH79_00000094</name>
</gene>
<feature type="compositionally biased region" description="Polar residues" evidence="1">
    <location>
        <begin position="133"/>
        <end position="143"/>
    </location>
</feature>
<evidence type="ECO:0000256" key="1">
    <source>
        <dbReference type="SAM" id="MobiDB-lite"/>
    </source>
</evidence>
<keyword evidence="4" id="KW-1185">Reference proteome</keyword>
<evidence type="ECO:0000313" key="4">
    <source>
        <dbReference type="Proteomes" id="UP000250572"/>
    </source>
</evidence>
<organism evidence="3 4">
    <name type="scientific">Gambusia affinis</name>
    <name type="common">Western mosquitofish</name>
    <name type="synonym">Heterandria affinis</name>
    <dbReference type="NCBI Taxonomy" id="33528"/>
    <lineage>
        <taxon>Eukaryota</taxon>
        <taxon>Metazoa</taxon>
        <taxon>Chordata</taxon>
        <taxon>Craniata</taxon>
        <taxon>Vertebrata</taxon>
        <taxon>Euteleostomi</taxon>
        <taxon>Actinopterygii</taxon>
        <taxon>Neopterygii</taxon>
        <taxon>Teleostei</taxon>
        <taxon>Neoteleostei</taxon>
        <taxon>Acanthomorphata</taxon>
        <taxon>Ovalentaria</taxon>
        <taxon>Atherinomorphae</taxon>
        <taxon>Cyprinodontiformes</taxon>
        <taxon>Poeciliidae</taxon>
        <taxon>Poeciliinae</taxon>
        <taxon>Gambusia</taxon>
    </lineage>
</organism>
<dbReference type="Proteomes" id="UP000250572">
    <property type="component" value="Unassembled WGS sequence"/>
</dbReference>
<feature type="domain" description="A-kinase anchor protein 7-like phosphoesterase" evidence="2">
    <location>
        <begin position="768"/>
        <end position="909"/>
    </location>
</feature>
<dbReference type="STRING" id="33528.ENSGAFP00000008222"/>
<dbReference type="EMBL" id="NHOQ01001000">
    <property type="protein sequence ID" value="PWA27857.1"/>
    <property type="molecule type" value="Genomic_DNA"/>
</dbReference>
<dbReference type="Gene3D" id="3.90.1140.10">
    <property type="entry name" value="Cyclic phosphodiesterase"/>
    <property type="match status" value="1"/>
</dbReference>
<dbReference type="GO" id="GO:0010738">
    <property type="term" value="P:regulation of protein kinase A signaling"/>
    <property type="evidence" value="ECO:0007669"/>
    <property type="project" value="TreeGrafter"/>
</dbReference>
<dbReference type="PANTHER" id="PTHR15934">
    <property type="entry name" value="RNA 2',3'-CYCLIC PHOSPHODIESTERASE"/>
    <property type="match status" value="1"/>
</dbReference>
<dbReference type="Pfam" id="PF10469">
    <property type="entry name" value="AKAP7_NLS"/>
    <property type="match status" value="1"/>
</dbReference>
<dbReference type="SUPFAM" id="SSF55144">
    <property type="entry name" value="LigT-like"/>
    <property type="match status" value="1"/>
</dbReference>
<name>A0A315VX71_GAMAF</name>